<name>A0A433QNQ1_9FUNG</name>
<keyword evidence="2" id="KW-1185">Reference proteome</keyword>
<organism evidence="1 2">
    <name type="scientific">Jimgerdemannia flammicorona</name>
    <dbReference type="NCBI Taxonomy" id="994334"/>
    <lineage>
        <taxon>Eukaryota</taxon>
        <taxon>Fungi</taxon>
        <taxon>Fungi incertae sedis</taxon>
        <taxon>Mucoromycota</taxon>
        <taxon>Mucoromycotina</taxon>
        <taxon>Endogonomycetes</taxon>
        <taxon>Endogonales</taxon>
        <taxon>Endogonaceae</taxon>
        <taxon>Jimgerdemannia</taxon>
    </lineage>
</organism>
<evidence type="ECO:0000313" key="1">
    <source>
        <dbReference type="EMBL" id="RUS31389.1"/>
    </source>
</evidence>
<protein>
    <submittedName>
        <fullName evidence="1">Uncharacterized protein</fullName>
    </submittedName>
</protein>
<dbReference type="EMBL" id="RBNJ01003002">
    <property type="protein sequence ID" value="RUS31389.1"/>
    <property type="molecule type" value="Genomic_DNA"/>
</dbReference>
<dbReference type="AlphaFoldDB" id="A0A433QNQ1"/>
<accession>A0A433QNQ1</accession>
<sequence>MVLAFTPQDWRSAVNELVRLTNLDGWVELFELACAPERAPADMIAFHGIVTLCTTKGIDHTEIWRLKPLLMAHNFHNVESDYISCPLGWGERVGEMHANNIHLAYLALGPVVTPVLGVDQDEYSIIVQRNGRWIELGRGSLPLWAVFERFYNFIFSRNYILTSYMEFSISLSNDYITWIFLPIQQRHYEDIAWKQYHFIQNNTVNRAIVSMVPKSHHRVD</sequence>
<evidence type="ECO:0000313" key="2">
    <source>
        <dbReference type="Proteomes" id="UP000274822"/>
    </source>
</evidence>
<reference evidence="1 2" key="1">
    <citation type="journal article" date="2018" name="New Phytol.">
        <title>Phylogenomics of Endogonaceae and evolution of mycorrhizas within Mucoromycota.</title>
        <authorList>
            <person name="Chang Y."/>
            <person name="Desiro A."/>
            <person name="Na H."/>
            <person name="Sandor L."/>
            <person name="Lipzen A."/>
            <person name="Clum A."/>
            <person name="Barry K."/>
            <person name="Grigoriev I.V."/>
            <person name="Martin F.M."/>
            <person name="Stajich J.E."/>
            <person name="Smith M.E."/>
            <person name="Bonito G."/>
            <person name="Spatafora J.W."/>
        </authorList>
    </citation>
    <scope>NUCLEOTIDE SEQUENCE [LARGE SCALE GENOMIC DNA]</scope>
    <source>
        <strain evidence="1 2">AD002</strain>
    </source>
</reference>
<dbReference type="Proteomes" id="UP000274822">
    <property type="component" value="Unassembled WGS sequence"/>
</dbReference>
<gene>
    <name evidence="1" type="ORF">BC938DRAFT_477903</name>
</gene>
<proteinExistence type="predicted"/>
<comment type="caution">
    <text evidence="1">The sequence shown here is derived from an EMBL/GenBank/DDBJ whole genome shotgun (WGS) entry which is preliminary data.</text>
</comment>